<dbReference type="InterPro" id="IPR056092">
    <property type="entry name" value="DUF7675"/>
</dbReference>
<evidence type="ECO:0000313" key="2">
    <source>
        <dbReference type="EMBL" id="MST70651.1"/>
    </source>
</evidence>
<keyword evidence="3" id="KW-1185">Reference proteome</keyword>
<dbReference type="EMBL" id="VUNA01000007">
    <property type="protein sequence ID" value="MST70651.1"/>
    <property type="molecule type" value="Genomic_DNA"/>
</dbReference>
<reference evidence="2 3" key="1">
    <citation type="submission" date="2019-08" db="EMBL/GenBank/DDBJ databases">
        <title>In-depth cultivation of the pig gut microbiome towards novel bacterial diversity and tailored functional studies.</title>
        <authorList>
            <person name="Wylensek D."/>
            <person name="Hitch T.C.A."/>
            <person name="Clavel T."/>
        </authorList>
    </citation>
    <scope>NUCLEOTIDE SEQUENCE [LARGE SCALE GENOMIC DNA]</scope>
    <source>
        <strain evidence="2 3">WCA-MUC-591-APC-4B</strain>
    </source>
</reference>
<evidence type="ECO:0000259" key="1">
    <source>
        <dbReference type="Pfam" id="PF24723"/>
    </source>
</evidence>
<dbReference type="AlphaFoldDB" id="A0A6N7XM44"/>
<gene>
    <name evidence="2" type="ORF">FYJ65_04720</name>
</gene>
<organism evidence="2 3">
    <name type="scientific">Mogibacterium kristiansenii</name>
    <dbReference type="NCBI Taxonomy" id="2606708"/>
    <lineage>
        <taxon>Bacteria</taxon>
        <taxon>Bacillati</taxon>
        <taxon>Bacillota</taxon>
        <taxon>Clostridia</taxon>
        <taxon>Peptostreptococcales</taxon>
        <taxon>Anaerovoracaceae</taxon>
        <taxon>Mogibacterium</taxon>
    </lineage>
</organism>
<dbReference type="Proteomes" id="UP000469424">
    <property type="component" value="Unassembled WGS sequence"/>
</dbReference>
<dbReference type="Pfam" id="PF24723">
    <property type="entry name" value="DUF7675"/>
    <property type="match status" value="1"/>
</dbReference>
<accession>A0A6N7XM44</accession>
<comment type="caution">
    <text evidence="2">The sequence shown here is derived from an EMBL/GenBank/DDBJ whole genome shotgun (WGS) entry which is preliminary data.</text>
</comment>
<name>A0A6N7XM44_9FIRM</name>
<protein>
    <recommendedName>
        <fullName evidence="1">DUF7675 domain-containing protein</fullName>
    </recommendedName>
</protein>
<evidence type="ECO:0000313" key="3">
    <source>
        <dbReference type="Proteomes" id="UP000469424"/>
    </source>
</evidence>
<sequence>MNDKVWWKDTGDEFWEYIISFDKKNEFDLFEDYPHKLTAEEKETFDKEYPDWANLLDFMRK</sequence>
<feature type="domain" description="DUF7675" evidence="1">
    <location>
        <begin position="2"/>
        <end position="56"/>
    </location>
</feature>
<proteinExistence type="predicted"/>